<organism evidence="2">
    <name type="scientific">marine sediment metagenome</name>
    <dbReference type="NCBI Taxonomy" id="412755"/>
    <lineage>
        <taxon>unclassified sequences</taxon>
        <taxon>metagenomes</taxon>
        <taxon>ecological metagenomes</taxon>
    </lineage>
</organism>
<reference evidence="2" key="1">
    <citation type="journal article" date="2015" name="Nature">
        <title>Complex archaea that bridge the gap between prokaryotes and eukaryotes.</title>
        <authorList>
            <person name="Spang A."/>
            <person name="Saw J.H."/>
            <person name="Jorgensen S.L."/>
            <person name="Zaremba-Niedzwiedzka K."/>
            <person name="Martijn J."/>
            <person name="Lind A.E."/>
            <person name="van Eijk R."/>
            <person name="Schleper C."/>
            <person name="Guy L."/>
            <person name="Ettema T.J."/>
        </authorList>
    </citation>
    <scope>NUCLEOTIDE SEQUENCE</scope>
</reference>
<dbReference type="EMBL" id="LAZR01001441">
    <property type="protein sequence ID" value="KKN44604.1"/>
    <property type="molecule type" value="Genomic_DNA"/>
</dbReference>
<sequence>MEEQEQILVNLGDTARRLGIGKSKLYEMMSQGLVGPAPKLLGSKKMFSTEELRQWVQADCPNRDNWQKIKDTAK</sequence>
<accession>A0A0F9QQ74</accession>
<protein>
    <recommendedName>
        <fullName evidence="1">Helix-turn-helix domain-containing protein</fullName>
    </recommendedName>
</protein>
<dbReference type="AlphaFoldDB" id="A0A0F9QQ74"/>
<evidence type="ECO:0000259" key="1">
    <source>
        <dbReference type="Pfam" id="PF12728"/>
    </source>
</evidence>
<dbReference type="Pfam" id="PF12728">
    <property type="entry name" value="HTH_17"/>
    <property type="match status" value="1"/>
</dbReference>
<dbReference type="InterPro" id="IPR041657">
    <property type="entry name" value="HTH_17"/>
</dbReference>
<comment type="caution">
    <text evidence="2">The sequence shown here is derived from an EMBL/GenBank/DDBJ whole genome shotgun (WGS) entry which is preliminary data.</text>
</comment>
<feature type="domain" description="Helix-turn-helix" evidence="1">
    <location>
        <begin position="11"/>
        <end position="58"/>
    </location>
</feature>
<proteinExistence type="predicted"/>
<name>A0A0F9QQ74_9ZZZZ</name>
<gene>
    <name evidence="2" type="ORF">LCGC14_0691420</name>
</gene>
<evidence type="ECO:0000313" key="2">
    <source>
        <dbReference type="EMBL" id="KKN44604.1"/>
    </source>
</evidence>